<dbReference type="PANTHER" id="PTHR35525">
    <property type="entry name" value="BLL6575 PROTEIN"/>
    <property type="match status" value="1"/>
</dbReference>
<name>A0A0S2DFP3_LYSEN</name>
<dbReference type="Proteomes" id="UP000061569">
    <property type="component" value="Chromosome"/>
</dbReference>
<dbReference type="AlphaFoldDB" id="A0A0S2DFP3"/>
<dbReference type="EMBL" id="CP013140">
    <property type="protein sequence ID" value="ALN57354.1"/>
    <property type="molecule type" value="Genomic_DNA"/>
</dbReference>
<feature type="domain" description="Zinc finger CGNR" evidence="1">
    <location>
        <begin position="143"/>
        <end position="185"/>
    </location>
</feature>
<dbReference type="OrthoDB" id="9808437at2"/>
<organism evidence="2 3">
    <name type="scientific">Lysobacter enzymogenes</name>
    <dbReference type="NCBI Taxonomy" id="69"/>
    <lineage>
        <taxon>Bacteria</taxon>
        <taxon>Pseudomonadati</taxon>
        <taxon>Pseudomonadota</taxon>
        <taxon>Gammaproteobacteria</taxon>
        <taxon>Lysobacterales</taxon>
        <taxon>Lysobacteraceae</taxon>
        <taxon>Lysobacter</taxon>
    </lineage>
</organism>
<dbReference type="PATRIC" id="fig|69.6.peg.1971"/>
<protein>
    <recommendedName>
        <fullName evidence="1">Zinc finger CGNR domain-containing protein</fullName>
    </recommendedName>
</protein>
<evidence type="ECO:0000313" key="2">
    <source>
        <dbReference type="EMBL" id="ALN57354.1"/>
    </source>
</evidence>
<dbReference type="STRING" id="69.GLE_2004"/>
<reference evidence="2 3" key="1">
    <citation type="submission" date="2015-11" db="EMBL/GenBank/DDBJ databases">
        <title>Genome sequences of Lysobacter enzymogenes strain C3 and Lysobacter antibioticus ATCC 29479.</title>
        <authorList>
            <person name="Kobayashi D.Y."/>
        </authorList>
    </citation>
    <scope>NUCLEOTIDE SEQUENCE [LARGE SCALE GENOMIC DNA]</scope>
    <source>
        <strain evidence="2 3">C3</strain>
    </source>
</reference>
<evidence type="ECO:0000313" key="3">
    <source>
        <dbReference type="Proteomes" id="UP000061569"/>
    </source>
</evidence>
<gene>
    <name evidence="2" type="ORF">GLE_2004</name>
</gene>
<dbReference type="PANTHER" id="PTHR35525:SF3">
    <property type="entry name" value="BLL6575 PROTEIN"/>
    <property type="match status" value="1"/>
</dbReference>
<accession>A0A0S2DFP3</accession>
<dbReference type="InterPro" id="IPR021005">
    <property type="entry name" value="Znf_CGNR"/>
</dbReference>
<dbReference type="Gene3D" id="1.10.3300.10">
    <property type="entry name" value="Jann2411-like domain"/>
    <property type="match status" value="1"/>
</dbReference>
<dbReference type="Pfam" id="PF07336">
    <property type="entry name" value="ABATE"/>
    <property type="match status" value="1"/>
</dbReference>
<proteinExistence type="predicted"/>
<dbReference type="KEGG" id="lez:GLE_2004"/>
<dbReference type="Pfam" id="PF11706">
    <property type="entry name" value="zf-CGNR"/>
    <property type="match status" value="1"/>
</dbReference>
<evidence type="ECO:0000259" key="1">
    <source>
        <dbReference type="Pfam" id="PF11706"/>
    </source>
</evidence>
<sequence>MTTPTPTDWPPLIAGQPALDLLNTLTLEGGALVEHLTDDAAAAAWLSRASGHAQAPQPHLAERARALREAIRAAVEARKQGRPVALAPLNALLAHMHSHWVLEPGEDGAAARRAAVGDPAWRALAPLGEAAAQLLAELDFALVRQCEHSDCVLWFHDTTKSHRRRWCAMALCGNRHKVSEFRKRRGG</sequence>
<dbReference type="SUPFAM" id="SSF160904">
    <property type="entry name" value="Jann2411-like"/>
    <property type="match status" value="1"/>
</dbReference>
<dbReference type="InterPro" id="IPR010852">
    <property type="entry name" value="ABATE"/>
</dbReference>
<dbReference type="InterPro" id="IPR023286">
    <property type="entry name" value="ABATE_dom_sf"/>
</dbReference>